<proteinExistence type="predicted"/>
<keyword evidence="3" id="KW-1185">Reference proteome</keyword>
<evidence type="ECO:0000256" key="1">
    <source>
        <dbReference type="SAM" id="Phobius"/>
    </source>
</evidence>
<accession>A0AAD8BKQ3</accession>
<feature type="transmembrane region" description="Helical" evidence="1">
    <location>
        <begin position="119"/>
        <end position="140"/>
    </location>
</feature>
<name>A0AAD8BKQ3_BIOPF</name>
<protein>
    <submittedName>
        <fullName evidence="2">Uncharacterized protein</fullName>
    </submittedName>
</protein>
<keyword evidence="1" id="KW-1133">Transmembrane helix</keyword>
<organism evidence="2 3">
    <name type="scientific">Biomphalaria pfeifferi</name>
    <name type="common">Bloodfluke planorb</name>
    <name type="synonym">Freshwater snail</name>
    <dbReference type="NCBI Taxonomy" id="112525"/>
    <lineage>
        <taxon>Eukaryota</taxon>
        <taxon>Metazoa</taxon>
        <taxon>Spiralia</taxon>
        <taxon>Lophotrochozoa</taxon>
        <taxon>Mollusca</taxon>
        <taxon>Gastropoda</taxon>
        <taxon>Heterobranchia</taxon>
        <taxon>Euthyneura</taxon>
        <taxon>Panpulmonata</taxon>
        <taxon>Hygrophila</taxon>
        <taxon>Lymnaeoidea</taxon>
        <taxon>Planorbidae</taxon>
        <taxon>Biomphalaria</taxon>
    </lineage>
</organism>
<feature type="non-terminal residue" evidence="2">
    <location>
        <position position="1"/>
    </location>
</feature>
<dbReference type="EMBL" id="JASAOG010000062">
    <property type="protein sequence ID" value="KAK0056336.1"/>
    <property type="molecule type" value="Genomic_DNA"/>
</dbReference>
<dbReference type="AlphaFoldDB" id="A0AAD8BKQ3"/>
<evidence type="ECO:0000313" key="3">
    <source>
        <dbReference type="Proteomes" id="UP001233172"/>
    </source>
</evidence>
<keyword evidence="1" id="KW-0812">Transmembrane</keyword>
<comment type="caution">
    <text evidence="2">The sequence shown here is derived from an EMBL/GenBank/DDBJ whole genome shotgun (WGS) entry which is preliminary data.</text>
</comment>
<reference evidence="2" key="1">
    <citation type="journal article" date="2023" name="PLoS Negl. Trop. Dis.">
        <title>A genome sequence for Biomphalaria pfeifferi, the major vector snail for the human-infecting parasite Schistosoma mansoni.</title>
        <authorList>
            <person name="Bu L."/>
            <person name="Lu L."/>
            <person name="Laidemitt M.R."/>
            <person name="Zhang S.M."/>
            <person name="Mutuku M."/>
            <person name="Mkoji G."/>
            <person name="Steinauer M."/>
            <person name="Loker E.S."/>
        </authorList>
    </citation>
    <scope>NUCLEOTIDE SEQUENCE</scope>
    <source>
        <strain evidence="2">KasaAsao</strain>
    </source>
</reference>
<gene>
    <name evidence="2" type="ORF">Bpfe_014116</name>
</gene>
<reference evidence="2" key="2">
    <citation type="submission" date="2023-04" db="EMBL/GenBank/DDBJ databases">
        <authorList>
            <person name="Bu L."/>
            <person name="Lu L."/>
            <person name="Laidemitt M.R."/>
            <person name="Zhang S.M."/>
            <person name="Mutuku M."/>
            <person name="Mkoji G."/>
            <person name="Steinauer M."/>
            <person name="Loker E.S."/>
        </authorList>
    </citation>
    <scope>NUCLEOTIDE SEQUENCE</scope>
    <source>
        <strain evidence="2">KasaAsao</strain>
        <tissue evidence="2">Whole Snail</tissue>
    </source>
</reference>
<keyword evidence="1" id="KW-0472">Membrane</keyword>
<evidence type="ECO:0000313" key="2">
    <source>
        <dbReference type="EMBL" id="KAK0056336.1"/>
    </source>
</evidence>
<sequence>LDLNVVDWEKCTPVKDGVITKCESSFYPRGERCNICPLNECHSIPACCDSSDSSTEVTLSSLFASDSSTSTLSNNLTTCPGVCEREESRNMTCHSSGEIMSCQDFIKSRTKGYEDKDGYILAVAISLGIIGLIIAIIFIVRRIRRGNYRRYHPANTNSDQSVNI</sequence>
<dbReference type="Proteomes" id="UP001233172">
    <property type="component" value="Unassembled WGS sequence"/>
</dbReference>